<evidence type="ECO:0000256" key="5">
    <source>
        <dbReference type="ARBA" id="ARBA00023136"/>
    </source>
</evidence>
<feature type="transmembrane region" description="Helical" evidence="6">
    <location>
        <begin position="181"/>
        <end position="205"/>
    </location>
</feature>
<evidence type="ECO:0000256" key="3">
    <source>
        <dbReference type="ARBA" id="ARBA00022692"/>
    </source>
</evidence>
<name>A0A2W7N5K1_9BACT</name>
<dbReference type="PANTHER" id="PTHR10010:SF46">
    <property type="entry name" value="SODIUM-DEPENDENT PHOSPHATE TRANSPORT PROTEIN 2B"/>
    <property type="match status" value="1"/>
</dbReference>
<feature type="domain" description="PhoU" evidence="7">
    <location>
        <begin position="352"/>
        <end position="429"/>
    </location>
</feature>
<comment type="caution">
    <text evidence="8">The sequence shown here is derived from an EMBL/GenBank/DDBJ whole genome shotgun (WGS) entry which is preliminary data.</text>
</comment>
<sequence>MTTSDWSAENTLGVVMGILGGLGLFLLGINMLSQGVRNLAGRQMRHLLTYVSGNRVAGVAFGVFFTMLFQSSSAATVVLVGFVEAGLLQFAQTLPVVLGTAFGTTITAQLIAFKVGAFALLAVGLGLLVSMFTRGKWKFSFETLLSLGLIFYGMDLMSGAMRPLQQYAPFLQLITHIQHPVLALLLGMLGTAVIQSSAAFIGILITLGSTGLLSVEASLPLVLGSNVGTTVTGLISAMNVGRPAQKVALSNFLFKLFTAFVFVFMLPWWAFLTDWITGTRGEYGRWVANAHTLFNLVLMLAWLPFTGWFGRWMDRWVLPTPQRHEFALKFLTDEVLDSPDLSTGLLKKELLMMGQVVLRMVDVSLSLFQRPPQFTPSMIREMEEETDHYRQKINDFWLKSARVSQREKWPPEVFQLLHLMNELEQIADLVSVNLVHQAEKWEQSQWQFSSEGRKELEHYHAQCVHQLQRALDLVENRDYNRALQMKQKYREYAYLAFDLEKHHYQRLFSLNAQTMESSKIHLELLNLYRMINSRATNFGRIILREAQLPTDLNNGMI</sequence>
<dbReference type="InterPro" id="IPR003841">
    <property type="entry name" value="Na/Pi_transpt"/>
</dbReference>
<dbReference type="InterPro" id="IPR038078">
    <property type="entry name" value="PhoU-like_sf"/>
</dbReference>
<evidence type="ECO:0000256" key="1">
    <source>
        <dbReference type="ARBA" id="ARBA00004651"/>
    </source>
</evidence>
<dbReference type="PANTHER" id="PTHR10010">
    <property type="entry name" value="SOLUTE CARRIER FAMILY 34 SODIUM PHOSPHATE , MEMBER 2-RELATED"/>
    <property type="match status" value="1"/>
</dbReference>
<dbReference type="AlphaFoldDB" id="A0A2W7N5K1"/>
<proteinExistence type="predicted"/>
<evidence type="ECO:0000256" key="4">
    <source>
        <dbReference type="ARBA" id="ARBA00022989"/>
    </source>
</evidence>
<dbReference type="NCBIfam" id="NF037997">
    <property type="entry name" value="Na_Pi_symport"/>
    <property type="match status" value="1"/>
</dbReference>
<feature type="transmembrane region" description="Helical" evidence="6">
    <location>
        <begin position="252"/>
        <end position="271"/>
    </location>
</feature>
<accession>A0A2W7N5K1</accession>
<feature type="transmembrane region" description="Helical" evidence="6">
    <location>
        <begin position="47"/>
        <end position="69"/>
    </location>
</feature>
<keyword evidence="9" id="KW-1185">Reference proteome</keyword>
<keyword evidence="4 6" id="KW-1133">Transmembrane helix</keyword>
<comment type="subcellular location">
    <subcellularLocation>
        <location evidence="1">Cell membrane</location>
        <topology evidence="1">Multi-pass membrane protein</topology>
    </subcellularLocation>
</comment>
<dbReference type="GO" id="GO:0044341">
    <property type="term" value="P:sodium-dependent phosphate transport"/>
    <property type="evidence" value="ECO:0007669"/>
    <property type="project" value="InterPro"/>
</dbReference>
<organism evidence="8 9">
    <name type="scientific">Breznakibacter xylanolyticus</name>
    <dbReference type="NCBI Taxonomy" id="990"/>
    <lineage>
        <taxon>Bacteria</taxon>
        <taxon>Pseudomonadati</taxon>
        <taxon>Bacteroidota</taxon>
        <taxon>Bacteroidia</taxon>
        <taxon>Marinilabiliales</taxon>
        <taxon>Marinilabiliaceae</taxon>
        <taxon>Breznakibacter</taxon>
    </lineage>
</organism>
<dbReference type="EMBL" id="QKZK01000016">
    <property type="protein sequence ID" value="PZX15328.1"/>
    <property type="molecule type" value="Genomic_DNA"/>
</dbReference>
<dbReference type="SUPFAM" id="SSF109755">
    <property type="entry name" value="PhoU-like"/>
    <property type="match status" value="1"/>
</dbReference>
<dbReference type="Pfam" id="PF01895">
    <property type="entry name" value="PhoU"/>
    <property type="match status" value="1"/>
</dbReference>
<dbReference type="Pfam" id="PF02690">
    <property type="entry name" value="Na_Pi_cotrans"/>
    <property type="match status" value="2"/>
</dbReference>
<reference evidence="8 9" key="1">
    <citation type="submission" date="2018-06" db="EMBL/GenBank/DDBJ databases">
        <title>Genomic Encyclopedia of Archaeal and Bacterial Type Strains, Phase II (KMG-II): from individual species to whole genera.</title>
        <authorList>
            <person name="Goeker M."/>
        </authorList>
    </citation>
    <scope>NUCLEOTIDE SEQUENCE [LARGE SCALE GENOMIC DNA]</scope>
    <source>
        <strain evidence="8 9">DSM 6779</strain>
    </source>
</reference>
<gene>
    <name evidence="8" type="ORF">LX69_02165</name>
</gene>
<dbReference type="GO" id="GO:0005886">
    <property type="term" value="C:plasma membrane"/>
    <property type="evidence" value="ECO:0007669"/>
    <property type="project" value="UniProtKB-SubCell"/>
</dbReference>
<evidence type="ECO:0000256" key="6">
    <source>
        <dbReference type="SAM" id="Phobius"/>
    </source>
</evidence>
<feature type="transmembrane region" description="Helical" evidence="6">
    <location>
        <begin position="217"/>
        <end position="240"/>
    </location>
</feature>
<feature type="transmembrane region" description="Helical" evidence="6">
    <location>
        <begin position="139"/>
        <end position="160"/>
    </location>
</feature>
<evidence type="ECO:0000313" key="9">
    <source>
        <dbReference type="Proteomes" id="UP000249239"/>
    </source>
</evidence>
<keyword evidence="2" id="KW-1003">Cell membrane</keyword>
<evidence type="ECO:0000313" key="8">
    <source>
        <dbReference type="EMBL" id="PZX15328.1"/>
    </source>
</evidence>
<dbReference type="GO" id="GO:0005436">
    <property type="term" value="F:sodium:phosphate symporter activity"/>
    <property type="evidence" value="ECO:0007669"/>
    <property type="project" value="InterPro"/>
</dbReference>
<dbReference type="Gene3D" id="1.20.58.220">
    <property type="entry name" value="Phosphate transport system protein phou homolog 2, domain 2"/>
    <property type="match status" value="1"/>
</dbReference>
<evidence type="ECO:0000259" key="7">
    <source>
        <dbReference type="Pfam" id="PF01895"/>
    </source>
</evidence>
<dbReference type="InterPro" id="IPR026022">
    <property type="entry name" value="PhoU_dom"/>
</dbReference>
<feature type="transmembrane region" description="Helical" evidence="6">
    <location>
        <begin position="12"/>
        <end position="35"/>
    </location>
</feature>
<feature type="transmembrane region" description="Helical" evidence="6">
    <location>
        <begin position="110"/>
        <end position="133"/>
    </location>
</feature>
<feature type="transmembrane region" description="Helical" evidence="6">
    <location>
        <begin position="283"/>
        <end position="305"/>
    </location>
</feature>
<keyword evidence="3 6" id="KW-0812">Transmembrane</keyword>
<keyword evidence="5 6" id="KW-0472">Membrane</keyword>
<dbReference type="Proteomes" id="UP000249239">
    <property type="component" value="Unassembled WGS sequence"/>
</dbReference>
<feature type="transmembrane region" description="Helical" evidence="6">
    <location>
        <begin position="75"/>
        <end position="98"/>
    </location>
</feature>
<evidence type="ECO:0000256" key="2">
    <source>
        <dbReference type="ARBA" id="ARBA00022475"/>
    </source>
</evidence>
<protein>
    <submittedName>
        <fullName evidence="8">Phosphate:Na+ symporter</fullName>
    </submittedName>
</protein>